<organism evidence="2">
    <name type="scientific">Rhipicephalus pulchellus</name>
    <name type="common">Yellow backed tick</name>
    <name type="synonym">Dermacentor pulchellus</name>
    <dbReference type="NCBI Taxonomy" id="72859"/>
    <lineage>
        <taxon>Eukaryota</taxon>
        <taxon>Metazoa</taxon>
        <taxon>Ecdysozoa</taxon>
        <taxon>Arthropoda</taxon>
        <taxon>Chelicerata</taxon>
        <taxon>Arachnida</taxon>
        <taxon>Acari</taxon>
        <taxon>Parasitiformes</taxon>
        <taxon>Ixodida</taxon>
        <taxon>Ixodoidea</taxon>
        <taxon>Ixodidae</taxon>
        <taxon>Rhipicephalinae</taxon>
        <taxon>Rhipicephalus</taxon>
        <taxon>Rhipicephalus</taxon>
    </lineage>
</organism>
<dbReference type="Pfam" id="PF02098">
    <property type="entry name" value="His_binding"/>
    <property type="match status" value="1"/>
</dbReference>
<dbReference type="SUPFAM" id="SSF50814">
    <property type="entry name" value="Lipocalins"/>
    <property type="match status" value="1"/>
</dbReference>
<accession>L7M8M5</accession>
<dbReference type="GO" id="GO:0030682">
    <property type="term" value="P:symbiont-mediated perturbation of host defenses"/>
    <property type="evidence" value="ECO:0007669"/>
    <property type="project" value="InterPro"/>
</dbReference>
<sequence length="216" mass="24613">MNTIVRSSVVLIAYWAFCEGQTDYSQMGPEKQKYIDYTSALLNGSTQLFLKWGFGGLLHNNACICWTSNKSDVPNVPTFRRTLAYYNQTVCGQGHWETRDTYWDAGATNYTPMVGMDSYAGGRKERFDYTLLFARSTCFVMGILEGKPSEKLSPTGSPSDITDNSQCQLWAQRHNNNTEDRQKCEEAFESNCSGTLEPAKWYRRGHKICNYTDDME</sequence>
<dbReference type="Gene3D" id="2.40.128.20">
    <property type="match status" value="1"/>
</dbReference>
<feature type="chain" id="PRO_5003981007" evidence="1">
    <location>
        <begin position="21"/>
        <end position="216"/>
    </location>
</feature>
<dbReference type="InterPro" id="IPR012674">
    <property type="entry name" value="Calycin"/>
</dbReference>
<dbReference type="InterPro" id="IPR002970">
    <property type="entry name" value="Tick_his-bd"/>
</dbReference>
<feature type="signal peptide" evidence="1">
    <location>
        <begin position="1"/>
        <end position="20"/>
    </location>
</feature>
<name>L7M8M5_RHIPC</name>
<proteinExistence type="evidence at transcript level"/>
<reference evidence="2" key="2">
    <citation type="journal article" date="2015" name="J. Proteomics">
        <title>Sexual differences in the sialomes of the zebra tick, Rhipicephalus pulchellus.</title>
        <authorList>
            <person name="Tan A.W."/>
            <person name="Francischetti I.M."/>
            <person name="Slovak M."/>
            <person name="Kini R.M."/>
            <person name="Ribeiro J.M."/>
        </authorList>
    </citation>
    <scope>NUCLEOTIDE SEQUENCE</scope>
    <source>
        <tissue evidence="2">Salivary gland</tissue>
    </source>
</reference>
<keyword evidence="1" id="KW-0732">Signal</keyword>
<evidence type="ECO:0000256" key="1">
    <source>
        <dbReference type="SAM" id="SignalP"/>
    </source>
</evidence>
<dbReference type="GO" id="GO:0043176">
    <property type="term" value="F:amine binding"/>
    <property type="evidence" value="ECO:0007669"/>
    <property type="project" value="InterPro"/>
</dbReference>
<reference evidence="2" key="1">
    <citation type="submission" date="2012-11" db="EMBL/GenBank/DDBJ databases">
        <authorList>
            <person name="Lucero-Rivera Y.E."/>
            <person name="Tovar-Ramirez D."/>
        </authorList>
    </citation>
    <scope>NUCLEOTIDE SEQUENCE</scope>
    <source>
        <tissue evidence="2">Salivary gland</tissue>
    </source>
</reference>
<dbReference type="AlphaFoldDB" id="L7M8M5"/>
<protein>
    <submittedName>
        <fullName evidence="2">Putative group ix salivary lipocalin</fullName>
    </submittedName>
</protein>
<evidence type="ECO:0000313" key="2">
    <source>
        <dbReference type="EMBL" id="JAA60626.1"/>
    </source>
</evidence>
<dbReference type="EMBL" id="GACK01004408">
    <property type="protein sequence ID" value="JAA60626.1"/>
    <property type="molecule type" value="mRNA"/>
</dbReference>